<dbReference type="InterPro" id="IPR007042">
    <property type="entry name" value="SERRATE/Ars2_C"/>
</dbReference>
<evidence type="ECO:0000259" key="9">
    <source>
        <dbReference type="Pfam" id="PF12066"/>
    </source>
</evidence>
<dbReference type="GO" id="GO:0016604">
    <property type="term" value="C:nuclear body"/>
    <property type="evidence" value="ECO:0007669"/>
    <property type="project" value="TreeGrafter"/>
</dbReference>
<sequence>MADSDDEYDRKRRDKFRGERGAAEGSSYRSSDRREERSRGREEWSERSRGGRSGPDYRDYRGGGSASRGYSPVRGEGPPNKRLRPDWPIDDRRYGGMPHDSYGSYGWAHDHFGPHPAHQGYGQPMPPVPASNYDIRDAVLPTGPTDGPSTMMSFKAFLAAQDDSITVDDAITKYNEYKLDFRRQQLNEFFVAHKDEEWFKIKYHPEESVKRKEEQLAALKNRLNVFLELLEQGELDKVSVDVDKSDKLIRLLDTVVIKLEGGTEEDLKILDEPAPSENANNEKQDNRTEPEPEKAVVIDVDAVKVKDEKEDKEETEKDKKSDPESPKPTAPLTMEIDPHLKQLQEQAKLFSRYNTPPGTEPDQEVPEKEPPPPGSSSSSSSSGSSSSSSEDEGESTRRKSKSKSKSKSPVKSPKAKSRSKSPVEKIETDSRKDKDDDKSEEANDVGPEKKEVRALHKTTSIFLRNLAPTITKAEVEAMCKRYGGFLRVALADPLPERRWFRRGWVTFRREVNIKDICWNLNNIRLRECELGAIVNRDLQRRIRPVSGVTIERVVMRADARLAARLAHLLDTRTSLWGNESIEENNSGEQSINFNSNNPVLHKITEHLIEEASTEEEELLGLEATTEANGQEVDPELMRVLDRLVLYLRIVHSVDYYNHCEYPYEDEMPNRCGIMHARSGPPINKPTQQEIQDYIKTFESKMSAFLQDVKPLPDDELQKLGIKDSEAEVEKFIQANTQELAVDKWLCPLSGKKFKGPDFIRKHIFNKHGEKVDEVRREVSYFNAYVRDVRRPQQPEPANRPSHHAPPHPSHHAPPPAPYGGGGAAARGWGWGGWAPPAPYAPRPPRFSRPRENVDRSRPIIAYNDLDFPDSGDIF</sequence>
<feature type="compositionally biased region" description="Basic residues" evidence="7">
    <location>
        <begin position="398"/>
        <end position="419"/>
    </location>
</feature>
<dbReference type="EMBL" id="CALOZG010000013">
    <property type="protein sequence ID" value="CAH4031131.1"/>
    <property type="molecule type" value="Genomic_DNA"/>
</dbReference>
<dbReference type="InterPro" id="IPR021933">
    <property type="entry name" value="SERRATE/Ars2_N"/>
</dbReference>
<dbReference type="Pfam" id="PF04959">
    <property type="entry name" value="ARS2"/>
    <property type="match status" value="1"/>
</dbReference>
<evidence type="ECO:0000256" key="6">
    <source>
        <dbReference type="ARBA" id="ARBA00030701"/>
    </source>
</evidence>
<dbReference type="InterPro" id="IPR012677">
    <property type="entry name" value="Nucleotide-bd_a/b_plait_sf"/>
</dbReference>
<keyword evidence="5" id="KW-0539">Nucleus</keyword>
<keyword evidence="4" id="KW-0943">RNA-mediated gene silencing</keyword>
<dbReference type="InterPro" id="IPR039727">
    <property type="entry name" value="SE/Ars2"/>
</dbReference>
<dbReference type="Proteomes" id="UP001152562">
    <property type="component" value="Unassembled WGS sequence"/>
</dbReference>
<organism evidence="10 11">
    <name type="scientific">Pieris brassicae</name>
    <name type="common">White butterfly</name>
    <name type="synonym">Large white butterfly</name>
    <dbReference type="NCBI Taxonomy" id="7116"/>
    <lineage>
        <taxon>Eukaryota</taxon>
        <taxon>Metazoa</taxon>
        <taxon>Ecdysozoa</taxon>
        <taxon>Arthropoda</taxon>
        <taxon>Hexapoda</taxon>
        <taxon>Insecta</taxon>
        <taxon>Pterygota</taxon>
        <taxon>Neoptera</taxon>
        <taxon>Endopterygota</taxon>
        <taxon>Lepidoptera</taxon>
        <taxon>Glossata</taxon>
        <taxon>Ditrysia</taxon>
        <taxon>Papilionoidea</taxon>
        <taxon>Pieridae</taxon>
        <taxon>Pierinae</taxon>
        <taxon>Pieris</taxon>
    </lineage>
</organism>
<name>A0A9P0XAT4_PIEBR</name>
<feature type="region of interest" description="Disordered" evidence="7">
    <location>
        <begin position="785"/>
        <end position="823"/>
    </location>
</feature>
<evidence type="ECO:0000256" key="3">
    <source>
        <dbReference type="ARBA" id="ARBA00017364"/>
    </source>
</evidence>
<dbReference type="CDD" id="cd00590">
    <property type="entry name" value="RRM_SF"/>
    <property type="match status" value="1"/>
</dbReference>
<feature type="compositionally biased region" description="Basic and acidic residues" evidence="7">
    <location>
        <begin position="83"/>
        <end position="92"/>
    </location>
</feature>
<evidence type="ECO:0000259" key="8">
    <source>
        <dbReference type="Pfam" id="PF04959"/>
    </source>
</evidence>
<feature type="compositionally biased region" description="Basic and acidic residues" evidence="7">
    <location>
        <begin position="848"/>
        <end position="857"/>
    </location>
</feature>
<feature type="compositionally biased region" description="Basic and acidic residues" evidence="7">
    <location>
        <begin position="30"/>
        <end position="61"/>
    </location>
</feature>
<protein>
    <recommendedName>
        <fullName evidence="3">Serrate RNA effector molecule homolog</fullName>
    </recommendedName>
    <alternativeName>
        <fullName evidence="6">Arsenite-resistance protein 2 homolog</fullName>
    </alternativeName>
</protein>
<gene>
    <name evidence="10" type="ORF">PIBRA_LOCUS7696</name>
</gene>
<evidence type="ECO:0000256" key="4">
    <source>
        <dbReference type="ARBA" id="ARBA00023158"/>
    </source>
</evidence>
<feature type="compositionally biased region" description="Basic and acidic residues" evidence="7">
    <location>
        <begin position="280"/>
        <end position="325"/>
    </location>
</feature>
<evidence type="ECO:0000313" key="11">
    <source>
        <dbReference type="Proteomes" id="UP001152562"/>
    </source>
</evidence>
<comment type="caution">
    <text evidence="10">The sequence shown here is derived from an EMBL/GenBank/DDBJ whole genome shotgun (WGS) entry which is preliminary data.</text>
</comment>
<evidence type="ECO:0000256" key="1">
    <source>
        <dbReference type="ARBA" id="ARBA00004123"/>
    </source>
</evidence>
<dbReference type="InterPro" id="IPR035979">
    <property type="entry name" value="RBD_domain_sf"/>
</dbReference>
<comment type="subcellular location">
    <subcellularLocation>
        <location evidence="1">Nucleus</location>
    </subcellularLocation>
</comment>
<reference evidence="10" key="1">
    <citation type="submission" date="2022-05" db="EMBL/GenBank/DDBJ databases">
        <authorList>
            <person name="Okamura Y."/>
        </authorList>
    </citation>
    <scope>NUCLEOTIDE SEQUENCE</scope>
</reference>
<evidence type="ECO:0000256" key="7">
    <source>
        <dbReference type="SAM" id="MobiDB-lite"/>
    </source>
</evidence>
<feature type="region of interest" description="Disordered" evidence="7">
    <location>
        <begin position="267"/>
        <end position="452"/>
    </location>
</feature>
<dbReference type="PANTHER" id="PTHR13165">
    <property type="entry name" value="ARSENITE-RESISTANCE PROTEIN 2"/>
    <property type="match status" value="1"/>
</dbReference>
<evidence type="ECO:0000313" key="10">
    <source>
        <dbReference type="EMBL" id="CAH4031131.1"/>
    </source>
</evidence>
<feature type="domain" description="SERRATE/Ars2 C-terminal" evidence="8">
    <location>
        <begin position="678"/>
        <end position="804"/>
    </location>
</feature>
<feature type="region of interest" description="Disordered" evidence="7">
    <location>
        <begin position="839"/>
        <end position="874"/>
    </location>
</feature>
<evidence type="ECO:0000256" key="2">
    <source>
        <dbReference type="ARBA" id="ARBA00005407"/>
    </source>
</evidence>
<comment type="similarity">
    <text evidence="2">Belongs to the ARS2 family.</text>
</comment>
<keyword evidence="11" id="KW-1185">Reference proteome</keyword>
<feature type="compositionally biased region" description="Basic residues" evidence="7">
    <location>
        <begin position="800"/>
        <end position="810"/>
    </location>
</feature>
<dbReference type="SUPFAM" id="SSF54928">
    <property type="entry name" value="RNA-binding domain, RBD"/>
    <property type="match status" value="1"/>
</dbReference>
<dbReference type="GO" id="GO:0003676">
    <property type="term" value="F:nucleic acid binding"/>
    <property type="evidence" value="ECO:0007669"/>
    <property type="project" value="InterPro"/>
</dbReference>
<dbReference type="GO" id="GO:0031053">
    <property type="term" value="P:primary miRNA processing"/>
    <property type="evidence" value="ECO:0007669"/>
    <property type="project" value="TreeGrafter"/>
</dbReference>
<feature type="compositionally biased region" description="Low complexity" evidence="7">
    <location>
        <begin position="375"/>
        <end position="388"/>
    </location>
</feature>
<feature type="compositionally biased region" description="Basic and acidic residues" evidence="7">
    <location>
        <begin position="421"/>
        <end position="452"/>
    </location>
</feature>
<evidence type="ECO:0000256" key="5">
    <source>
        <dbReference type="ARBA" id="ARBA00023242"/>
    </source>
</evidence>
<dbReference type="AlphaFoldDB" id="A0A9P0XAT4"/>
<feature type="region of interest" description="Disordered" evidence="7">
    <location>
        <begin position="1"/>
        <end position="92"/>
    </location>
</feature>
<feature type="domain" description="SERRATE/Ars2 N-terminal" evidence="9">
    <location>
        <begin position="155"/>
        <end position="264"/>
    </location>
</feature>
<accession>A0A9P0XAT4</accession>
<proteinExistence type="inferred from homology"/>
<dbReference type="Pfam" id="PF12066">
    <property type="entry name" value="SERRATE_Ars2_N"/>
    <property type="match status" value="1"/>
</dbReference>
<feature type="compositionally biased region" description="Basic and acidic residues" evidence="7">
    <location>
        <begin position="8"/>
        <end position="22"/>
    </location>
</feature>
<dbReference type="PANTHER" id="PTHR13165:SF0">
    <property type="entry name" value="SERRATE RNA EFFECTOR MOLECULE HOMOLOG"/>
    <property type="match status" value="1"/>
</dbReference>
<dbReference type="Gene3D" id="3.30.70.330">
    <property type="match status" value="1"/>
</dbReference>